<dbReference type="EMBL" id="HG793127">
    <property type="protein sequence ID" value="CDK26978.1"/>
    <property type="molecule type" value="Genomic_DNA"/>
</dbReference>
<gene>
    <name evidence="11" type="ORF">KUCA_T00002955001</name>
</gene>
<dbReference type="GO" id="GO:0005737">
    <property type="term" value="C:cytoplasm"/>
    <property type="evidence" value="ECO:0007669"/>
    <property type="project" value="EnsemblFungi"/>
</dbReference>
<reference evidence="11" key="1">
    <citation type="submission" date="2013-12" db="EMBL/GenBank/DDBJ databases">
        <authorList>
            <person name="Genoscope - CEA"/>
        </authorList>
    </citation>
    <scope>NUCLEOTIDE SEQUENCE</scope>
    <source>
        <strain evidence="11">CBS 1993</strain>
    </source>
</reference>
<dbReference type="GO" id="GO:0008143">
    <property type="term" value="F:poly(A) binding"/>
    <property type="evidence" value="ECO:0007669"/>
    <property type="project" value="EnsemblFungi"/>
</dbReference>
<evidence type="ECO:0000256" key="1">
    <source>
        <dbReference type="ARBA" id="ARBA00004123"/>
    </source>
</evidence>
<dbReference type="PANTHER" id="PTHR14738">
    <property type="entry name" value="ZINC FINGER CCCH DOMAIN-CONTAINING PROTEIN 14"/>
    <property type="match status" value="1"/>
</dbReference>
<dbReference type="RefSeq" id="XP_022458974.1">
    <property type="nucleotide sequence ID" value="XM_022603250.1"/>
</dbReference>
<name>W6MLI6_9ASCO</name>
<dbReference type="InterPro" id="IPR043094">
    <property type="entry name" value="Nab2/ZC3H14_N_sf"/>
</dbReference>
<dbReference type="InterPro" id="IPR040366">
    <property type="entry name" value="Nab2/ZC3H14"/>
</dbReference>
<evidence type="ECO:0000259" key="9">
    <source>
        <dbReference type="Pfam" id="PF21457"/>
    </source>
</evidence>
<dbReference type="Gene3D" id="4.10.1000.40">
    <property type="match status" value="3"/>
</dbReference>
<keyword evidence="5" id="KW-0863">Zinc-finger</keyword>
<evidence type="ECO:0000256" key="7">
    <source>
        <dbReference type="ARBA" id="ARBA00023242"/>
    </source>
</evidence>
<dbReference type="InterPro" id="IPR049017">
    <property type="entry name" value="Nab2_Znf4"/>
</dbReference>
<dbReference type="GO" id="GO:0045945">
    <property type="term" value="P:positive regulation of transcription by RNA polymerase III"/>
    <property type="evidence" value="ECO:0007669"/>
    <property type="project" value="EnsemblFungi"/>
</dbReference>
<evidence type="ECO:0000256" key="5">
    <source>
        <dbReference type="ARBA" id="ARBA00022771"/>
    </source>
</evidence>
<feature type="domain" description="RNA-binding Nab2-type zinc finger" evidence="9">
    <location>
        <begin position="214"/>
        <end position="239"/>
    </location>
</feature>
<dbReference type="GO" id="GO:0008270">
    <property type="term" value="F:zinc ion binding"/>
    <property type="evidence" value="ECO:0007669"/>
    <property type="project" value="UniProtKB-KW"/>
</dbReference>
<dbReference type="InterPro" id="IPR048410">
    <property type="entry name" value="Znf-CCCH_2-like_3"/>
</dbReference>
<feature type="domain" description="Nab2 type CCCH zinc finger 4" evidence="10">
    <location>
        <begin position="299"/>
        <end position="327"/>
    </location>
</feature>
<evidence type="ECO:0000256" key="6">
    <source>
        <dbReference type="ARBA" id="ARBA00022833"/>
    </source>
</evidence>
<dbReference type="GO" id="GO:0005634">
    <property type="term" value="C:nucleus"/>
    <property type="evidence" value="ECO:0007669"/>
    <property type="project" value="UniProtKB-SubCell"/>
</dbReference>
<dbReference type="Pfam" id="PF11517">
    <property type="entry name" value="Nab2"/>
    <property type="match status" value="1"/>
</dbReference>
<accession>W6MLI6</accession>
<evidence type="ECO:0000256" key="2">
    <source>
        <dbReference type="ARBA" id="ARBA00008423"/>
    </source>
</evidence>
<dbReference type="GO" id="GO:0160091">
    <property type="term" value="P:spliceosome-depend formation of circular RNA"/>
    <property type="evidence" value="ECO:0007669"/>
    <property type="project" value="EnsemblFungi"/>
</dbReference>
<keyword evidence="7" id="KW-0539">Nucleus</keyword>
<sequence length="447" mass="49370">MSTINIDAESEVGQRVKASISDMLKAINFSDDIEYVAEFIVVLISNGRTPEEITQELSALFGDAITLGFVNDVFAGIRSLQGEQPKETPAFTAPFTSQEQHEDTTMQEDSQPAARQEVRFDQTPDIVGLPSQPRVYASRSNAGVAKAGLKTRGSSRGGFALKSGANFERAVGLSVDSNMGDNTNLGFGQQKRSRCQAFPHCPNRVCPNIHPTRICFAFPNCPNPPGTCGYLHPGEDDQLVQEWEQVKQARQQQQQDRPPKFSKAKIIEEVKRATQGISLCKFASVCQKELCPFGHPTPANKTAKVLTFEWCPANKECSDPACTKAHPSPNYQPVEETRPQKFAPSLESCRFGSHCTNYNCTRRHATSPVLCRDGSECTRLDCYFTHPLEEECRFGINCKNAKCAFKHPEGRVLPAPKPSVWVKDGTSDRAFAVPEDQVMEHAPVQEA</sequence>
<organism evidence="11 12">
    <name type="scientific">Kuraishia capsulata CBS 1993</name>
    <dbReference type="NCBI Taxonomy" id="1382522"/>
    <lineage>
        <taxon>Eukaryota</taxon>
        <taxon>Fungi</taxon>
        <taxon>Dikarya</taxon>
        <taxon>Ascomycota</taxon>
        <taxon>Saccharomycotina</taxon>
        <taxon>Pichiomycetes</taxon>
        <taxon>Pichiales</taxon>
        <taxon>Pichiaceae</taxon>
        <taxon>Kuraishia</taxon>
    </lineage>
</organism>
<dbReference type="PANTHER" id="PTHR14738:SF29">
    <property type="entry name" value="ZINC FINGER CCCH DOMAIN-CONTAINING PROTEIN 14"/>
    <property type="match status" value="1"/>
</dbReference>
<dbReference type="InterPro" id="IPR021083">
    <property type="entry name" value="Nab2_N"/>
</dbReference>
<dbReference type="Pfam" id="PF21457">
    <property type="entry name" value="zf-CCCH_2-like_3"/>
    <property type="match status" value="1"/>
</dbReference>
<dbReference type="GO" id="GO:1900152">
    <property type="term" value="P:negative regulation of nuclear-transcribed mRNA catabolic process, deadenylation-dependent decay"/>
    <property type="evidence" value="ECO:0007669"/>
    <property type="project" value="EnsemblFungi"/>
</dbReference>
<dbReference type="GeneID" id="34520362"/>
<dbReference type="AlphaFoldDB" id="W6MLI6"/>
<dbReference type="Pfam" id="PF14608">
    <property type="entry name" value="zf-CCCH_2"/>
    <property type="match status" value="5"/>
</dbReference>
<dbReference type="HOGENOM" id="CLU_037973_1_0_1"/>
<evidence type="ECO:0000256" key="4">
    <source>
        <dbReference type="ARBA" id="ARBA00022737"/>
    </source>
</evidence>
<dbReference type="GO" id="GO:0033204">
    <property type="term" value="F:ribonuclease P RNA binding"/>
    <property type="evidence" value="ECO:0007669"/>
    <property type="project" value="EnsemblFungi"/>
</dbReference>
<dbReference type="FunFam" id="4.10.1000.40:FF:000003">
    <property type="entry name" value="Nuclear polyadenylated RNA-binding protein NAB2"/>
    <property type="match status" value="1"/>
</dbReference>
<dbReference type="Proteomes" id="UP000019384">
    <property type="component" value="Unassembled WGS sequence"/>
</dbReference>
<dbReference type="GO" id="GO:0008097">
    <property type="term" value="F:5S rRNA binding"/>
    <property type="evidence" value="ECO:0007669"/>
    <property type="project" value="EnsemblFungi"/>
</dbReference>
<evidence type="ECO:0000259" key="10">
    <source>
        <dbReference type="Pfam" id="PF21803"/>
    </source>
</evidence>
<evidence type="ECO:0000313" key="12">
    <source>
        <dbReference type="Proteomes" id="UP000019384"/>
    </source>
</evidence>
<comment type="similarity">
    <text evidence="2">Belongs to the ZC3H14 family.</text>
</comment>
<dbReference type="Pfam" id="PF21803">
    <property type="entry name" value="Nab2-zf4"/>
    <property type="match status" value="1"/>
</dbReference>
<evidence type="ECO:0000256" key="3">
    <source>
        <dbReference type="ARBA" id="ARBA00022723"/>
    </source>
</evidence>
<dbReference type="OrthoDB" id="438553at2759"/>
<keyword evidence="12" id="KW-1185">Reference proteome</keyword>
<dbReference type="GO" id="GO:0016973">
    <property type="term" value="P:poly(A)+ mRNA export from nucleus"/>
    <property type="evidence" value="ECO:0007669"/>
    <property type="project" value="EnsemblFungi"/>
</dbReference>
<protein>
    <submittedName>
        <fullName evidence="11">Uncharacterized protein</fullName>
    </submittedName>
</protein>
<dbReference type="Gene3D" id="1.10.340.40">
    <property type="entry name" value="Nuclear abundant poly(A) RNA-bind protein 2, N-terminal domain"/>
    <property type="match status" value="1"/>
</dbReference>
<dbReference type="GO" id="GO:0000049">
    <property type="term" value="F:tRNA binding"/>
    <property type="evidence" value="ECO:0007669"/>
    <property type="project" value="EnsemblFungi"/>
</dbReference>
<keyword evidence="3" id="KW-0479">Metal-binding</keyword>
<dbReference type="STRING" id="1382522.W6MLI6"/>
<evidence type="ECO:0000313" key="11">
    <source>
        <dbReference type="EMBL" id="CDK26978.1"/>
    </source>
</evidence>
<reference evidence="11" key="2">
    <citation type="submission" date="2014-02" db="EMBL/GenBank/DDBJ databases">
        <title>Complete DNA sequence of /Kuraishia capsulata/ illustrates novel genomic features among budding yeasts (/Saccharomycotina/).</title>
        <authorList>
            <person name="Morales L."/>
            <person name="Noel B."/>
            <person name="Porcel B."/>
            <person name="Marcet-Houben M."/>
            <person name="Hullo M-F."/>
            <person name="Sacerdot C."/>
            <person name="Tekaia F."/>
            <person name="Leh-Louis V."/>
            <person name="Despons L."/>
            <person name="Khanna V."/>
            <person name="Aury J-M."/>
            <person name="Barbe V."/>
            <person name="Couloux A."/>
            <person name="Labadie K."/>
            <person name="Pelletier E."/>
            <person name="Souciet J-L."/>
            <person name="Boekhout T."/>
            <person name="Gabaldon T."/>
            <person name="Wincker P."/>
            <person name="Dujon B."/>
        </authorList>
    </citation>
    <scope>NUCLEOTIDE SEQUENCE</scope>
    <source>
        <strain evidence="11">CBS 1993</strain>
    </source>
</reference>
<evidence type="ECO:0000259" key="8">
    <source>
        <dbReference type="Pfam" id="PF11517"/>
    </source>
</evidence>
<proteinExistence type="inferred from homology"/>
<dbReference type="GO" id="GO:0008312">
    <property type="term" value="F:7S RNA binding"/>
    <property type="evidence" value="ECO:0007669"/>
    <property type="project" value="EnsemblFungi"/>
</dbReference>
<keyword evidence="4" id="KW-0677">Repeat</keyword>
<keyword evidence="6" id="KW-0862">Zinc</keyword>
<comment type="subcellular location">
    <subcellularLocation>
        <location evidence="1">Nucleus</location>
    </subcellularLocation>
</comment>
<feature type="domain" description="Nuclear abundant poly(A) RNA-binding protein Nab2 N-terminal" evidence="8">
    <location>
        <begin position="11"/>
        <end position="73"/>
    </location>
</feature>